<evidence type="ECO:0000256" key="7">
    <source>
        <dbReference type="SAM" id="MobiDB-lite"/>
    </source>
</evidence>
<evidence type="ECO:0000256" key="1">
    <source>
        <dbReference type="ARBA" id="ARBA00004123"/>
    </source>
</evidence>
<feature type="compositionally biased region" description="Basic and acidic residues" evidence="7">
    <location>
        <begin position="264"/>
        <end position="287"/>
    </location>
</feature>
<evidence type="ECO:0000256" key="5">
    <source>
        <dbReference type="ARBA" id="ARBA00025687"/>
    </source>
</evidence>
<dbReference type="EMBL" id="JAOTOJ010000003">
    <property type="protein sequence ID" value="KAK9404489.1"/>
    <property type="molecule type" value="Genomic_DNA"/>
</dbReference>
<sequence>MKRGQGRRAVWWVWLGGRYALQNPRGSNPELRTPLLQEPTQWHAEAVASMGVTCVSQMPIAEGKSVQQTVEILTRKLELLGAEKQGTFCVDCETYHTAASTMGSQGQGAKLMYVMHNSEYPLSCFALFENGPCLIADTNFDILMVKLKGFFQNAKGNKIESRGTRYQYCDFLVKIGTVTMGPSARGISVEVEYCPCVVATDCWNLVMEFMQSFMGNHAPGIPSVFSNKHDSIYSPADTIVQYMELFNKIRKQQQVPVAGSPDQGNERSESANKPKLKVRDRSMRERTLVSQAD</sequence>
<evidence type="ECO:0000256" key="2">
    <source>
        <dbReference type="ARBA" id="ARBA00010743"/>
    </source>
</evidence>
<dbReference type="GO" id="GO:0016592">
    <property type="term" value="C:mediator complex"/>
    <property type="evidence" value="ECO:0007669"/>
    <property type="project" value="InterPro"/>
</dbReference>
<comment type="subunit">
    <text evidence="6">Component of the Mediator complex.</text>
</comment>
<comment type="subcellular location">
    <subcellularLocation>
        <location evidence="1 6">Nucleus</location>
    </subcellularLocation>
</comment>
<dbReference type="PANTHER" id="PTHR12465">
    <property type="entry name" value="UBIQUITIN SPECIFIC PROTEASE HOMOLOG 49"/>
    <property type="match status" value="1"/>
</dbReference>
<dbReference type="GO" id="GO:0006357">
    <property type="term" value="P:regulation of transcription by RNA polymerase II"/>
    <property type="evidence" value="ECO:0007669"/>
    <property type="project" value="InterPro"/>
</dbReference>
<dbReference type="PANTHER" id="PTHR12465:SF0">
    <property type="entry name" value="MEDIATOR OF RNA POLYMERASE II TRANSCRIPTION SUBUNIT 20"/>
    <property type="match status" value="1"/>
</dbReference>
<dbReference type="GO" id="GO:0003713">
    <property type="term" value="F:transcription coactivator activity"/>
    <property type="evidence" value="ECO:0007669"/>
    <property type="project" value="TreeGrafter"/>
</dbReference>
<comment type="similarity">
    <text evidence="2 6">Belongs to the Mediator complex subunit 20 family.</text>
</comment>
<comment type="caution">
    <text evidence="8">The sequence shown here is derived from an EMBL/GenBank/DDBJ whole genome shotgun (WGS) entry which is preliminary data.</text>
</comment>
<evidence type="ECO:0000313" key="8">
    <source>
        <dbReference type="EMBL" id="KAK9404489.1"/>
    </source>
</evidence>
<dbReference type="InterPro" id="IPR013921">
    <property type="entry name" value="Mediator_Med20"/>
</dbReference>
<keyword evidence="6" id="KW-0804">Transcription</keyword>
<keyword evidence="9" id="KW-1185">Reference proteome</keyword>
<dbReference type="Proteomes" id="UP001474421">
    <property type="component" value="Unassembled WGS sequence"/>
</dbReference>
<organism evidence="8 9">
    <name type="scientific">Crotalus adamanteus</name>
    <name type="common">Eastern diamondback rattlesnake</name>
    <dbReference type="NCBI Taxonomy" id="8729"/>
    <lineage>
        <taxon>Eukaryota</taxon>
        <taxon>Metazoa</taxon>
        <taxon>Chordata</taxon>
        <taxon>Craniata</taxon>
        <taxon>Vertebrata</taxon>
        <taxon>Euteleostomi</taxon>
        <taxon>Lepidosauria</taxon>
        <taxon>Squamata</taxon>
        <taxon>Bifurcata</taxon>
        <taxon>Unidentata</taxon>
        <taxon>Episquamata</taxon>
        <taxon>Toxicofera</taxon>
        <taxon>Serpentes</taxon>
        <taxon>Colubroidea</taxon>
        <taxon>Viperidae</taxon>
        <taxon>Crotalinae</taxon>
        <taxon>Crotalus</taxon>
    </lineage>
</organism>
<accession>A0AAW1BQQ4</accession>
<reference evidence="8 9" key="1">
    <citation type="journal article" date="2024" name="Proc. Natl. Acad. Sci. U.S.A.">
        <title>The genetic regulatory architecture and epigenomic basis for age-related changes in rattlesnake venom.</title>
        <authorList>
            <person name="Hogan M.P."/>
            <person name="Holding M.L."/>
            <person name="Nystrom G.S."/>
            <person name="Colston T.J."/>
            <person name="Bartlett D.A."/>
            <person name="Mason A.J."/>
            <person name="Ellsworth S.A."/>
            <person name="Rautsaw R.M."/>
            <person name="Lawrence K.C."/>
            <person name="Strickland J.L."/>
            <person name="He B."/>
            <person name="Fraser P."/>
            <person name="Margres M.J."/>
            <person name="Gilbert D.M."/>
            <person name="Gibbs H.L."/>
            <person name="Parkinson C.L."/>
            <person name="Rokyta D.R."/>
        </authorList>
    </citation>
    <scope>NUCLEOTIDE SEQUENCE [LARGE SCALE GENOMIC DNA]</scope>
    <source>
        <strain evidence="8">DRR0105</strain>
    </source>
</reference>
<evidence type="ECO:0000256" key="6">
    <source>
        <dbReference type="RuleBase" id="RU364152"/>
    </source>
</evidence>
<comment type="function">
    <text evidence="5 6">Component of the Mediator complex, a coactivator involved in the regulated transcription of nearly all RNA polymerase II-dependent genes. Mediator functions as a bridge to convey information from gene-specific regulatory proteins to the basal RNA polymerase II transcription machinery. Mediator is recruited to promoters by direct interactions with regulatory proteins and serves as a scaffold for the assembly of a functional preinitiation complex with RNA polymerase II and the general transcription factors.</text>
</comment>
<evidence type="ECO:0000256" key="4">
    <source>
        <dbReference type="ARBA" id="ARBA00023242"/>
    </source>
</evidence>
<gene>
    <name evidence="6" type="primary">MED20</name>
    <name evidence="8" type="ORF">NXF25_009316</name>
</gene>
<proteinExistence type="inferred from homology"/>
<dbReference type="AlphaFoldDB" id="A0AAW1BQQ4"/>
<keyword evidence="4 6" id="KW-0539">Nucleus</keyword>
<keyword evidence="6" id="KW-0010">Activator</keyword>
<name>A0AAW1BQQ4_CROAD</name>
<keyword evidence="6" id="KW-0805">Transcription regulation</keyword>
<protein>
    <recommendedName>
        <fullName evidence="3 6">Mediator of RNA polymerase II transcription subunit 20</fullName>
    </recommendedName>
    <alternativeName>
        <fullName evidence="6">Mediator complex subunit 20</fullName>
    </alternativeName>
</protein>
<evidence type="ECO:0000256" key="3">
    <source>
        <dbReference type="ARBA" id="ARBA00019690"/>
    </source>
</evidence>
<evidence type="ECO:0000313" key="9">
    <source>
        <dbReference type="Proteomes" id="UP001474421"/>
    </source>
</evidence>
<feature type="region of interest" description="Disordered" evidence="7">
    <location>
        <begin position="254"/>
        <end position="293"/>
    </location>
</feature>
<dbReference type="Pfam" id="PF08612">
    <property type="entry name" value="Med20"/>
    <property type="match status" value="1"/>
</dbReference>